<feature type="transmembrane region" description="Helical" evidence="6">
    <location>
        <begin position="510"/>
        <end position="532"/>
    </location>
</feature>
<dbReference type="Pfam" id="PF10192">
    <property type="entry name" value="GPR180-TMEM145_TM"/>
    <property type="match status" value="1"/>
</dbReference>
<feature type="transmembrane region" description="Helical" evidence="6">
    <location>
        <begin position="437"/>
        <end position="460"/>
    </location>
</feature>
<dbReference type="Proteomes" id="UP000504629">
    <property type="component" value="Unplaced"/>
</dbReference>
<dbReference type="InterPro" id="IPR047831">
    <property type="entry name" value="GPR180/TMEM145"/>
</dbReference>
<feature type="transmembrane region" description="Helical" evidence="6">
    <location>
        <begin position="480"/>
        <end position="498"/>
    </location>
</feature>
<reference evidence="11" key="1">
    <citation type="submission" date="2025-08" db="UniProtKB">
        <authorList>
            <consortium name="RefSeq"/>
        </authorList>
    </citation>
    <scope>IDENTIFICATION</scope>
    <source>
        <tissue evidence="11">Silk gland</tissue>
    </source>
</reference>
<gene>
    <name evidence="11" type="primary">LOC114244193</name>
</gene>
<keyword evidence="5" id="KW-0325">Glycoprotein</keyword>
<dbReference type="GO" id="GO:0007186">
    <property type="term" value="P:G protein-coupled receptor signaling pathway"/>
    <property type="evidence" value="ECO:0007669"/>
    <property type="project" value="InterPro"/>
</dbReference>
<accession>A0A6J2JQ73</accession>
<keyword evidence="2 6" id="KW-0812">Transmembrane</keyword>
<name>A0A6J2JQ73_BOMMA</name>
<dbReference type="PANTHER" id="PTHR23252">
    <property type="entry name" value="INTIMAL THICKNESS RECEPTOR-RELATED"/>
    <property type="match status" value="1"/>
</dbReference>
<dbReference type="KEGG" id="bman:114244193"/>
<dbReference type="PANTHER" id="PTHR23252:SF24">
    <property type="entry name" value="TRANSMEMBRANE PROTEIN 145"/>
    <property type="match status" value="1"/>
</dbReference>
<dbReference type="InterPro" id="IPR019336">
    <property type="entry name" value="GPR180/TMEM145_TM"/>
</dbReference>
<organism evidence="10 11">
    <name type="scientific">Bombyx mandarina</name>
    <name type="common">Wild silk moth</name>
    <name type="synonym">Wild silkworm</name>
    <dbReference type="NCBI Taxonomy" id="7092"/>
    <lineage>
        <taxon>Eukaryota</taxon>
        <taxon>Metazoa</taxon>
        <taxon>Ecdysozoa</taxon>
        <taxon>Arthropoda</taxon>
        <taxon>Hexapoda</taxon>
        <taxon>Insecta</taxon>
        <taxon>Pterygota</taxon>
        <taxon>Neoptera</taxon>
        <taxon>Endopterygota</taxon>
        <taxon>Lepidoptera</taxon>
        <taxon>Glossata</taxon>
        <taxon>Ditrysia</taxon>
        <taxon>Bombycoidea</taxon>
        <taxon>Bombycidae</taxon>
        <taxon>Bombycinae</taxon>
        <taxon>Bombyx</taxon>
    </lineage>
</organism>
<evidence type="ECO:0000256" key="3">
    <source>
        <dbReference type="ARBA" id="ARBA00022989"/>
    </source>
</evidence>
<keyword evidence="10" id="KW-1185">Reference proteome</keyword>
<keyword evidence="4 6" id="KW-0472">Membrane</keyword>
<dbReference type="Pfam" id="PF21892">
    <property type="entry name" value="TMEM145_N"/>
    <property type="match status" value="2"/>
</dbReference>
<dbReference type="GeneID" id="114244193"/>
<feature type="transmembrane region" description="Helical" evidence="6">
    <location>
        <begin position="544"/>
        <end position="568"/>
    </location>
</feature>
<keyword evidence="7" id="KW-0732">Signal</keyword>
<dbReference type="InterPro" id="IPR053880">
    <property type="entry name" value="GPR180-like_N"/>
</dbReference>
<feature type="transmembrane region" description="Helical" evidence="6">
    <location>
        <begin position="331"/>
        <end position="358"/>
    </location>
</feature>
<sequence>MRSLLSSCLVVCVLVRLPGALTKWVEGRIDTKENWAFLSRFCFLSLDGQFEYLIEYNKDMGIPNLLLYYDDQNQWPSVYHSTKTCKEREAILNKAGQNQIIKLSHWYPDTEYSGCIVTKANKELPASKSSIKPTSITVNPFYKQKNTTNSEPKDPSYYDQFLKTTTAAATTPLNQQSTVSHTNSTTWYELLPADNLNFTTAFPEDDLWESIGPNANESALGNLQDVEILFDDRYKSTRKIKRSTIGIYERYRRRRLHSEAGGSLASNGDRMEKLIVSCHNSRRFRSARERWWFIAISNCDSSKGLDVSYKFLMTNGASGDFWHEHFSADEFYVLPVLLAYAISYVLVVIAAVMCSVELKTRHLLHSTYKLFLFSIVVQHCGIMMQCLAYIRYAGNGVGSPSTVTIGKFLCGLAEMSFLLLLVLLAKGYTITRGRLKVGFTVKLTVFMCCYLVTYVVLFVYQAKAFDPGQVLYLYESPAGYGVIVLRVIGWCVFAYSTFFTVKKYPEKNMFYCPFFICGTLWFYAGPLFILTANSYIDKWVRESVVIAVLLFITFSGHIMFLLLTLPVFANKNFPYHVRTTQIGVMEVTRSSALDSFGRNPYEPNGAPQTVIIPLTRRTEELIGSMYSQYVASAPPLSLEHDPPKINGFSKTVEAKTLLPQESTETNSSDDIRPFVSKGIFTVESQISRMEPAVLPIENNSTVSLQKLQSNKTDGLIHEDENKIGTTAVLNSTKSIESLSINSNNDQSRGDLPSITRSRRNILEPIKREDPSVPSWSLAKGPCVVAMQKKKSIERDDSIELNGVTNGKKVPTVRNGLPSSGEISTIHEGHVQSYQNIVSKATMDLFNANSNKD</sequence>
<evidence type="ECO:0000259" key="9">
    <source>
        <dbReference type="Pfam" id="PF21892"/>
    </source>
</evidence>
<evidence type="ECO:0000256" key="5">
    <source>
        <dbReference type="ARBA" id="ARBA00023180"/>
    </source>
</evidence>
<dbReference type="OrthoDB" id="205745at2759"/>
<feature type="domain" description="GPR180-like N-terminal" evidence="9">
    <location>
        <begin position="25"/>
        <end position="122"/>
    </location>
</feature>
<feature type="transmembrane region" description="Helical" evidence="6">
    <location>
        <begin position="404"/>
        <end position="425"/>
    </location>
</feature>
<dbReference type="GO" id="GO:0016020">
    <property type="term" value="C:membrane"/>
    <property type="evidence" value="ECO:0007669"/>
    <property type="project" value="UniProtKB-SubCell"/>
</dbReference>
<evidence type="ECO:0000259" key="8">
    <source>
        <dbReference type="Pfam" id="PF10192"/>
    </source>
</evidence>
<proteinExistence type="predicted"/>
<dbReference type="GO" id="GO:0019236">
    <property type="term" value="P:response to pheromone"/>
    <property type="evidence" value="ECO:0007669"/>
    <property type="project" value="InterPro"/>
</dbReference>
<feature type="chain" id="PRO_5026684722" evidence="7">
    <location>
        <begin position="23"/>
        <end position="852"/>
    </location>
</feature>
<evidence type="ECO:0000256" key="7">
    <source>
        <dbReference type="SAM" id="SignalP"/>
    </source>
</evidence>
<feature type="signal peptide" evidence="7">
    <location>
        <begin position="1"/>
        <end position="22"/>
    </location>
</feature>
<feature type="domain" description="GPR180-like N-terminal" evidence="9">
    <location>
        <begin position="268"/>
        <end position="309"/>
    </location>
</feature>
<evidence type="ECO:0000256" key="2">
    <source>
        <dbReference type="ARBA" id="ARBA00022692"/>
    </source>
</evidence>
<feature type="transmembrane region" description="Helical" evidence="6">
    <location>
        <begin position="370"/>
        <end position="392"/>
    </location>
</feature>
<comment type="subcellular location">
    <subcellularLocation>
        <location evidence="1">Membrane</location>
        <topology evidence="1">Multi-pass membrane protein</topology>
    </subcellularLocation>
</comment>
<evidence type="ECO:0000256" key="6">
    <source>
        <dbReference type="SAM" id="Phobius"/>
    </source>
</evidence>
<evidence type="ECO:0000256" key="1">
    <source>
        <dbReference type="ARBA" id="ARBA00004141"/>
    </source>
</evidence>
<dbReference type="AlphaFoldDB" id="A0A6J2JQ73"/>
<feature type="domain" description="GPR180/TMEM145 transmembrane" evidence="8">
    <location>
        <begin position="343"/>
        <end position="560"/>
    </location>
</feature>
<dbReference type="RefSeq" id="XP_028031725.1">
    <property type="nucleotide sequence ID" value="XM_028175924.1"/>
</dbReference>
<evidence type="ECO:0000313" key="10">
    <source>
        <dbReference type="Proteomes" id="UP000504629"/>
    </source>
</evidence>
<evidence type="ECO:0000313" key="11">
    <source>
        <dbReference type="RefSeq" id="XP_028031725.1"/>
    </source>
</evidence>
<keyword evidence="3 6" id="KW-1133">Transmembrane helix</keyword>
<evidence type="ECO:0000256" key="4">
    <source>
        <dbReference type="ARBA" id="ARBA00023136"/>
    </source>
</evidence>
<protein>
    <submittedName>
        <fullName evidence="11">Uncharacterized protein LOC114244193</fullName>
    </submittedName>
</protein>